<accession>X1AN71</accession>
<reference evidence="2" key="1">
    <citation type="journal article" date="2014" name="Front. Microbiol.">
        <title>High frequency of phylogenetically diverse reductive dehalogenase-homologous genes in deep subseafloor sedimentary metagenomes.</title>
        <authorList>
            <person name="Kawai M."/>
            <person name="Futagami T."/>
            <person name="Toyoda A."/>
            <person name="Takaki Y."/>
            <person name="Nishi S."/>
            <person name="Hori S."/>
            <person name="Arai W."/>
            <person name="Tsubouchi T."/>
            <person name="Morono Y."/>
            <person name="Uchiyama I."/>
            <person name="Ito T."/>
            <person name="Fujiyama A."/>
            <person name="Inagaki F."/>
            <person name="Takami H."/>
        </authorList>
    </citation>
    <scope>NUCLEOTIDE SEQUENCE</scope>
    <source>
        <strain evidence="2">Expedition CK06-06</strain>
    </source>
</reference>
<feature type="non-terminal residue" evidence="2">
    <location>
        <position position="45"/>
    </location>
</feature>
<dbReference type="EMBL" id="BART01019275">
    <property type="protein sequence ID" value="GAG84094.1"/>
    <property type="molecule type" value="Genomic_DNA"/>
</dbReference>
<proteinExistence type="predicted"/>
<feature type="transmembrane region" description="Helical" evidence="1">
    <location>
        <begin position="20"/>
        <end position="44"/>
    </location>
</feature>
<name>X1AN71_9ZZZZ</name>
<comment type="caution">
    <text evidence="2">The sequence shown here is derived from an EMBL/GenBank/DDBJ whole genome shotgun (WGS) entry which is preliminary data.</text>
</comment>
<dbReference type="AlphaFoldDB" id="X1AN71"/>
<keyword evidence="1" id="KW-0812">Transmembrane</keyword>
<sequence length="45" mass="4986">MPVISLKPEEAKPKEKTQGLVLGFILIIIVLVVLGIAWGGIYYFK</sequence>
<gene>
    <name evidence="2" type="ORF">S01H4_36119</name>
</gene>
<protein>
    <submittedName>
        <fullName evidence="2">Uncharacterized protein</fullName>
    </submittedName>
</protein>
<keyword evidence="1" id="KW-1133">Transmembrane helix</keyword>
<organism evidence="2">
    <name type="scientific">marine sediment metagenome</name>
    <dbReference type="NCBI Taxonomy" id="412755"/>
    <lineage>
        <taxon>unclassified sequences</taxon>
        <taxon>metagenomes</taxon>
        <taxon>ecological metagenomes</taxon>
    </lineage>
</organism>
<keyword evidence="1" id="KW-0472">Membrane</keyword>
<evidence type="ECO:0000313" key="2">
    <source>
        <dbReference type="EMBL" id="GAG84094.1"/>
    </source>
</evidence>
<evidence type="ECO:0000256" key="1">
    <source>
        <dbReference type="SAM" id="Phobius"/>
    </source>
</evidence>